<reference evidence="5" key="1">
    <citation type="journal article" date="2014" name="Front. Microbiol.">
        <title>High frequency of phylogenetically diverse reductive dehalogenase-homologous genes in deep subseafloor sedimentary metagenomes.</title>
        <authorList>
            <person name="Kawai M."/>
            <person name="Futagami T."/>
            <person name="Toyoda A."/>
            <person name="Takaki Y."/>
            <person name="Nishi S."/>
            <person name="Hori S."/>
            <person name="Arai W."/>
            <person name="Tsubouchi T."/>
            <person name="Morono Y."/>
            <person name="Uchiyama I."/>
            <person name="Ito T."/>
            <person name="Fujiyama A."/>
            <person name="Inagaki F."/>
            <person name="Takami H."/>
        </authorList>
    </citation>
    <scope>NUCLEOTIDE SEQUENCE</scope>
    <source>
        <strain evidence="5">Expedition CK06-06</strain>
    </source>
</reference>
<dbReference type="InterPro" id="IPR002052">
    <property type="entry name" value="DNA_methylase_N6_adenine_CS"/>
</dbReference>
<dbReference type="InterPro" id="IPR029063">
    <property type="entry name" value="SAM-dependent_MTases_sf"/>
</dbReference>
<dbReference type="PROSITE" id="PS00092">
    <property type="entry name" value="N6_MTASE"/>
    <property type="match status" value="1"/>
</dbReference>
<keyword evidence="3" id="KW-0808">Transferase</keyword>
<dbReference type="AlphaFoldDB" id="X1N9V7"/>
<dbReference type="GO" id="GO:0003677">
    <property type="term" value="F:DNA binding"/>
    <property type="evidence" value="ECO:0007669"/>
    <property type="project" value="InterPro"/>
</dbReference>
<evidence type="ECO:0000313" key="5">
    <source>
        <dbReference type="EMBL" id="GAI23625.1"/>
    </source>
</evidence>
<comment type="similarity">
    <text evidence="1">Belongs to the N(4)/N(6)-methyltransferase family.</text>
</comment>
<name>X1N9V7_9ZZZZ</name>
<dbReference type="GO" id="GO:0008170">
    <property type="term" value="F:N-methyltransferase activity"/>
    <property type="evidence" value="ECO:0007669"/>
    <property type="project" value="InterPro"/>
</dbReference>
<keyword evidence="2" id="KW-0489">Methyltransferase</keyword>
<protein>
    <recommendedName>
        <fullName evidence="4">DNA methylase N-4/N-6 domain-containing protein</fullName>
    </recommendedName>
</protein>
<evidence type="ECO:0000256" key="1">
    <source>
        <dbReference type="ARBA" id="ARBA00006594"/>
    </source>
</evidence>
<dbReference type="InterPro" id="IPR002941">
    <property type="entry name" value="DNA_methylase_N4/N6"/>
</dbReference>
<proteinExistence type="inferred from homology"/>
<dbReference type="Pfam" id="PF01555">
    <property type="entry name" value="N6_N4_Mtase"/>
    <property type="match status" value="1"/>
</dbReference>
<evidence type="ECO:0000256" key="2">
    <source>
        <dbReference type="ARBA" id="ARBA00022603"/>
    </source>
</evidence>
<feature type="domain" description="DNA methylase N-4/N-6" evidence="4">
    <location>
        <begin position="102"/>
        <end position="232"/>
    </location>
</feature>
<dbReference type="SUPFAM" id="SSF53335">
    <property type="entry name" value="S-adenosyl-L-methionine-dependent methyltransferases"/>
    <property type="match status" value="1"/>
</dbReference>
<sequence length="247" mass="29115">MKKLSKEQIKKIEELLKEGKPLPEDYKNIFFSEGKKEYELIYADKEREEDILAETMRVPLQPVKTSCNDKKTKDGWTNKLIFGDNLQVLKELMYDPEVKGKVRLVYIDPPFATQQEFRGSQDQKAYQDKIAGAKFLEFLRKRLIFLREILADDGSIYVHLDWKKGHYVKVLMDEIFKGENHFLNEIIWHYKAGAVGDKMFGRKHEVILRYGKDISNTIFNPDSIRVPYEESTLGRLRYKGARERDIK</sequence>
<evidence type="ECO:0000259" key="4">
    <source>
        <dbReference type="Pfam" id="PF01555"/>
    </source>
</evidence>
<evidence type="ECO:0000256" key="3">
    <source>
        <dbReference type="ARBA" id="ARBA00022679"/>
    </source>
</evidence>
<feature type="non-terminal residue" evidence="5">
    <location>
        <position position="247"/>
    </location>
</feature>
<organism evidence="5">
    <name type="scientific">marine sediment metagenome</name>
    <dbReference type="NCBI Taxonomy" id="412755"/>
    <lineage>
        <taxon>unclassified sequences</taxon>
        <taxon>metagenomes</taxon>
        <taxon>ecological metagenomes</taxon>
    </lineage>
</organism>
<dbReference type="EMBL" id="BARV01022753">
    <property type="protein sequence ID" value="GAI23625.1"/>
    <property type="molecule type" value="Genomic_DNA"/>
</dbReference>
<dbReference type="GO" id="GO:0032259">
    <property type="term" value="P:methylation"/>
    <property type="evidence" value="ECO:0007669"/>
    <property type="project" value="UniProtKB-KW"/>
</dbReference>
<dbReference type="Gene3D" id="3.40.50.150">
    <property type="entry name" value="Vaccinia Virus protein VP39"/>
    <property type="match status" value="1"/>
</dbReference>
<accession>X1N9V7</accession>
<comment type="caution">
    <text evidence="5">The sequence shown here is derived from an EMBL/GenBank/DDBJ whole genome shotgun (WGS) entry which is preliminary data.</text>
</comment>
<gene>
    <name evidence="5" type="ORF">S06H3_37446</name>
</gene>